<evidence type="ECO:0000313" key="2">
    <source>
        <dbReference type="Proteomes" id="UP000236291"/>
    </source>
</evidence>
<gene>
    <name evidence="1" type="ORF">L195_g063001</name>
</gene>
<comment type="caution">
    <text evidence="1">The sequence shown here is derived from an EMBL/GenBank/DDBJ whole genome shotgun (WGS) entry which is preliminary data.</text>
</comment>
<organism evidence="1 2">
    <name type="scientific">Trifolium pratense</name>
    <name type="common">Red clover</name>
    <dbReference type="NCBI Taxonomy" id="57577"/>
    <lineage>
        <taxon>Eukaryota</taxon>
        <taxon>Viridiplantae</taxon>
        <taxon>Streptophyta</taxon>
        <taxon>Embryophyta</taxon>
        <taxon>Tracheophyta</taxon>
        <taxon>Spermatophyta</taxon>
        <taxon>Magnoliopsida</taxon>
        <taxon>eudicotyledons</taxon>
        <taxon>Gunneridae</taxon>
        <taxon>Pentapetalae</taxon>
        <taxon>rosids</taxon>
        <taxon>fabids</taxon>
        <taxon>Fabales</taxon>
        <taxon>Fabaceae</taxon>
        <taxon>Papilionoideae</taxon>
        <taxon>50 kb inversion clade</taxon>
        <taxon>NPAAA clade</taxon>
        <taxon>Hologalegina</taxon>
        <taxon>IRL clade</taxon>
        <taxon>Trifolieae</taxon>
        <taxon>Trifolium</taxon>
    </lineage>
</organism>
<proteinExistence type="predicted"/>
<feature type="non-terminal residue" evidence="1">
    <location>
        <position position="1"/>
    </location>
</feature>
<sequence length="54" mass="5967">RVIDTPVAPLSFTYTTPRVTAPRPQRSLLQQCSVSALFAAESCVPTYILQEKTN</sequence>
<name>A0A2K3KJ37_TRIPR</name>
<protein>
    <submittedName>
        <fullName evidence="1">Uncharacterized protein</fullName>
    </submittedName>
</protein>
<dbReference type="EMBL" id="ASHM01191827">
    <property type="protein sequence ID" value="PNX66311.1"/>
    <property type="molecule type" value="Genomic_DNA"/>
</dbReference>
<reference evidence="1 2" key="1">
    <citation type="journal article" date="2014" name="Am. J. Bot.">
        <title>Genome assembly and annotation for red clover (Trifolium pratense; Fabaceae).</title>
        <authorList>
            <person name="Istvanek J."/>
            <person name="Jaros M."/>
            <person name="Krenek A."/>
            <person name="Repkova J."/>
        </authorList>
    </citation>
    <scope>NUCLEOTIDE SEQUENCE [LARGE SCALE GENOMIC DNA]</scope>
    <source>
        <strain evidence="2">cv. Tatra</strain>
        <tissue evidence="1">Young leaves</tissue>
    </source>
</reference>
<dbReference type="AlphaFoldDB" id="A0A2K3KJ37"/>
<evidence type="ECO:0000313" key="1">
    <source>
        <dbReference type="EMBL" id="PNX66311.1"/>
    </source>
</evidence>
<reference evidence="1 2" key="2">
    <citation type="journal article" date="2017" name="Front. Plant Sci.">
        <title>Gene Classification and Mining of Molecular Markers Useful in Red Clover (Trifolium pratense) Breeding.</title>
        <authorList>
            <person name="Istvanek J."/>
            <person name="Dluhosova J."/>
            <person name="Dluhos P."/>
            <person name="Patkova L."/>
            <person name="Nedelnik J."/>
            <person name="Repkova J."/>
        </authorList>
    </citation>
    <scope>NUCLEOTIDE SEQUENCE [LARGE SCALE GENOMIC DNA]</scope>
    <source>
        <strain evidence="2">cv. Tatra</strain>
        <tissue evidence="1">Young leaves</tissue>
    </source>
</reference>
<accession>A0A2K3KJ37</accession>
<dbReference type="Proteomes" id="UP000236291">
    <property type="component" value="Unassembled WGS sequence"/>
</dbReference>